<organism evidence="2 3">
    <name type="scientific">Cichlidogyrus casuarinus</name>
    <dbReference type="NCBI Taxonomy" id="1844966"/>
    <lineage>
        <taxon>Eukaryota</taxon>
        <taxon>Metazoa</taxon>
        <taxon>Spiralia</taxon>
        <taxon>Lophotrochozoa</taxon>
        <taxon>Platyhelminthes</taxon>
        <taxon>Monogenea</taxon>
        <taxon>Monopisthocotylea</taxon>
        <taxon>Dactylogyridea</taxon>
        <taxon>Ancyrocephalidae</taxon>
        <taxon>Cichlidogyrus</taxon>
    </lineage>
</organism>
<name>A0ABD2PYK1_9PLAT</name>
<dbReference type="InterPro" id="IPR036322">
    <property type="entry name" value="WD40_repeat_dom_sf"/>
</dbReference>
<sequence length="709" mass="78482">RPARECVTDDEYIISNLRSPLSESLIESMFQAAYRIVQRGVDSGLNPRMSSEESSPIPSNKLESDSKALLDKLIAYLRIRCDTRNVAPKCQKVTYRPPDDERVGLLVTHIKSIDNWDLRENQIVHLYPVLINILHKWFARKRQRNDSFSADMSFLRPFLESRPISLSKAHRKMRPSSNDSVVIDQLLETLKNKFLEGRLSLPINRITKTTDEFYGRLFNFSSTEHCSALGTTTARLQETMSISKSFSDTDDINCAAMSMSGSFNDRIGDMPTRGSVRGRANQSSSGNFNLTQYSSFVVFPQSLKESSSLYPDSAFSRPEFKEAFDLGGIRGHLVVHLHEHKFGSLSLATHPTGDLLFSASVGDGTIKFWDCTWPKRSTPASEDAAFAHPVHAADSSSQDIGRQSVNQEPSNDCTLSRHLPINSLLTYNAKSNMADQTLPVSCRGLHVTTSGQGLATLVTGREIHIVDASTGKLRDRVAIEHEKYGQAYNLVSPYVTSNQAAYIGAPMGAKDVAGSANWNLLAFATASSHIVGCDLRVAPCSSTKAFQLLQDHDFGLIRSLALHSAHTWLVSGTAYGNILNWDLRFQRPVSYTIHPFRQHSSVNSVKIYQVQPTDSITHTLLVTTHSRHNEISIWDMDQCTSSSLSSLLNGDSMYTCLQPAMRRGMADEPVGTRLAASWSLPEGQNACPASLPHIQCSSATCGSRYVSIH</sequence>
<protein>
    <submittedName>
        <fullName evidence="2">Phosphoinositide-3-kinase, regulatory subunit 4</fullName>
    </submittedName>
</protein>
<reference evidence="2 3" key="1">
    <citation type="submission" date="2024-11" db="EMBL/GenBank/DDBJ databases">
        <title>Adaptive evolution of stress response genes in parasites aligns with host niche diversity.</title>
        <authorList>
            <person name="Hahn C."/>
            <person name="Resl P."/>
        </authorList>
    </citation>
    <scope>NUCLEOTIDE SEQUENCE [LARGE SCALE GENOMIC DNA]</scope>
    <source>
        <strain evidence="2">EGGRZ-B1_66</strain>
        <tissue evidence="2">Body</tissue>
    </source>
</reference>
<dbReference type="InterPro" id="IPR001680">
    <property type="entry name" value="WD40_rpt"/>
</dbReference>
<gene>
    <name evidence="2" type="primary">PIK3R4_2</name>
    <name evidence="2" type="ORF">Ciccas_008942</name>
</gene>
<evidence type="ECO:0000256" key="1">
    <source>
        <dbReference type="ARBA" id="ARBA00022741"/>
    </source>
</evidence>
<dbReference type="GO" id="GO:0000166">
    <property type="term" value="F:nucleotide binding"/>
    <property type="evidence" value="ECO:0007669"/>
    <property type="project" value="UniProtKB-KW"/>
</dbReference>
<dbReference type="Pfam" id="PF00400">
    <property type="entry name" value="WD40"/>
    <property type="match status" value="2"/>
</dbReference>
<feature type="non-terminal residue" evidence="2">
    <location>
        <position position="1"/>
    </location>
</feature>
<dbReference type="Gene3D" id="2.130.10.10">
    <property type="entry name" value="YVTN repeat-like/Quinoprotein amine dehydrogenase"/>
    <property type="match status" value="2"/>
</dbReference>
<dbReference type="PANTHER" id="PTHR17583">
    <property type="entry name" value="PHOSPHOINOSITIDE 3-KINASE REGULATORY SUBUNIT 4"/>
    <property type="match status" value="1"/>
</dbReference>
<dbReference type="SMART" id="SM00320">
    <property type="entry name" value="WD40"/>
    <property type="match status" value="2"/>
</dbReference>
<keyword evidence="3" id="KW-1185">Reference proteome</keyword>
<dbReference type="Proteomes" id="UP001626550">
    <property type="component" value="Unassembled WGS sequence"/>
</dbReference>
<dbReference type="PANTHER" id="PTHR17583:SF0">
    <property type="entry name" value="PHOSPHOINOSITIDE 3-KINASE REGULATORY SUBUNIT 4"/>
    <property type="match status" value="1"/>
</dbReference>
<keyword evidence="1" id="KW-0547">Nucleotide-binding</keyword>
<proteinExistence type="predicted"/>
<dbReference type="AlphaFoldDB" id="A0ABD2PYK1"/>
<dbReference type="InterPro" id="IPR015943">
    <property type="entry name" value="WD40/YVTN_repeat-like_dom_sf"/>
</dbReference>
<dbReference type="InterPro" id="IPR045162">
    <property type="entry name" value="Vps15-like"/>
</dbReference>
<dbReference type="EMBL" id="JBJKFK010001689">
    <property type="protein sequence ID" value="KAL3312466.1"/>
    <property type="molecule type" value="Genomic_DNA"/>
</dbReference>
<accession>A0ABD2PYK1</accession>
<comment type="caution">
    <text evidence="2">The sequence shown here is derived from an EMBL/GenBank/DDBJ whole genome shotgun (WGS) entry which is preliminary data.</text>
</comment>
<dbReference type="SUPFAM" id="SSF50978">
    <property type="entry name" value="WD40 repeat-like"/>
    <property type="match status" value="1"/>
</dbReference>
<evidence type="ECO:0000313" key="3">
    <source>
        <dbReference type="Proteomes" id="UP001626550"/>
    </source>
</evidence>
<evidence type="ECO:0000313" key="2">
    <source>
        <dbReference type="EMBL" id="KAL3312466.1"/>
    </source>
</evidence>